<keyword evidence="20" id="KW-0443">Lipid metabolism</keyword>
<evidence type="ECO:0000313" key="28">
    <source>
        <dbReference type="Ensembl" id="ENSGALP00010029085.1"/>
    </source>
</evidence>
<feature type="chain" id="PRO_5036477854" description="Phosphatidate cytidylyltransferase" evidence="27">
    <location>
        <begin position="29"/>
        <end position="545"/>
    </location>
</feature>
<evidence type="ECO:0000256" key="5">
    <source>
        <dbReference type="ARBA" id="ARBA00001021"/>
    </source>
</evidence>
<dbReference type="InterPro" id="IPR016720">
    <property type="entry name" value="PC_Trfase_euk"/>
</dbReference>
<dbReference type="OrthoDB" id="10260889at2759"/>
<keyword evidence="23" id="KW-1208">Phospholipid metabolism</keyword>
<dbReference type="PANTHER" id="PTHR13773:SF4">
    <property type="entry name" value="PHOSPHATIDATE CYTIDYLYLTRANSFERASE 2"/>
    <property type="match status" value="1"/>
</dbReference>
<evidence type="ECO:0000256" key="10">
    <source>
        <dbReference type="ARBA" id="ARBA00004141"/>
    </source>
</evidence>
<gene>
    <name evidence="28" type="primary">CDS2</name>
</gene>
<evidence type="ECO:0000256" key="6">
    <source>
        <dbReference type="ARBA" id="ARBA00001056"/>
    </source>
</evidence>
<dbReference type="PROSITE" id="PS01315">
    <property type="entry name" value="CDS"/>
    <property type="match status" value="1"/>
</dbReference>
<evidence type="ECO:0000256" key="21">
    <source>
        <dbReference type="ARBA" id="ARBA00023136"/>
    </source>
</evidence>
<dbReference type="EC" id="2.7.7.41" evidence="14 24"/>
<reference evidence="28" key="1">
    <citation type="submission" date="2020-11" db="EMBL/GenBank/DDBJ databases">
        <title>Gallus gallus (Chicken) genome, bGalGal1, GRCg7b, maternal haplotype autosomes + Z &amp; W.</title>
        <authorList>
            <person name="Warren W."/>
            <person name="Formenti G."/>
            <person name="Fedrigo O."/>
            <person name="Haase B."/>
            <person name="Mountcastle J."/>
            <person name="Balacco J."/>
            <person name="Tracey A."/>
            <person name="Schneider V."/>
            <person name="Okimoto R."/>
            <person name="Cheng H."/>
            <person name="Hawken R."/>
            <person name="Howe K."/>
            <person name="Jarvis E.D."/>
        </authorList>
    </citation>
    <scope>NUCLEOTIDE SEQUENCE [LARGE SCALE GENOMIC DNA]</scope>
    <source>
        <strain evidence="28">Broiler</strain>
    </source>
</reference>
<feature type="transmembrane region" description="Helical" evidence="26">
    <location>
        <begin position="322"/>
        <end position="348"/>
    </location>
</feature>
<evidence type="ECO:0000256" key="7">
    <source>
        <dbReference type="ARBA" id="ARBA00001617"/>
    </source>
</evidence>
<comment type="pathway">
    <text evidence="12">Lipid metabolism.</text>
</comment>
<dbReference type="PANTHER" id="PTHR13773">
    <property type="entry name" value="PHOSPHATIDATE CYTIDYLYLTRANSFERASE"/>
    <property type="match status" value="1"/>
</dbReference>
<proteinExistence type="evidence at protein level"/>
<evidence type="ECO:0000256" key="18">
    <source>
        <dbReference type="ARBA" id="ARBA00022695"/>
    </source>
</evidence>
<keyword evidence="15" id="KW-0444">Lipid biosynthesis</keyword>
<dbReference type="GO" id="GO:0005789">
    <property type="term" value="C:endoplasmic reticulum membrane"/>
    <property type="evidence" value="ECO:0000318"/>
    <property type="project" value="GO_Central"/>
</dbReference>
<dbReference type="GO" id="GO:0004605">
    <property type="term" value="F:phosphatidate cytidylyltransferase activity"/>
    <property type="evidence" value="ECO:0007669"/>
    <property type="project" value="UniProtKB-EC"/>
</dbReference>
<evidence type="ECO:0000256" key="14">
    <source>
        <dbReference type="ARBA" id="ARBA00012487"/>
    </source>
</evidence>
<evidence type="ECO:0007829" key="30">
    <source>
        <dbReference type="PeptideAtlas" id="A0A8V0Z763"/>
    </source>
</evidence>
<sequence>MPESKAYRGNHPKHVMFVFLVTLFLSSSSPVCRSRMAVGVASWGLLSFFTHRIMGWEGTLQLPTPGVVWLFPPAQASLGSIQTGLGYLQGWGTHSSSSGPNSSLSLYLVKLFSLFKLQESESENKLDGETASDSESKSEFGGSPPVPTSDDTPEVLNRALSNLSSRWKNWWVRGILTLAMITFFFIIIYLGPMVLMTIVMCVQIKCFHEIITIGYNVYHSYDLPWFRTLSWYFLLCVNYFFYGETVTDYFFTLVQREEPLRILSKYHRFISFALYLTGFCMFVLSLVKKHYRLQFYMFGWTHVTLLIVVTQSHLIIHNLFEGMIWFIVPISCVICNDIMAYMFGFFFGRTPLIKLSPKKTWEGFIGGFFATVLFGLLLSYVMSGYRCFTCPVEFNNDTNSFTVDCEPSELFQLQEYNIPLVLQSVVGWKTVRMYPFQIHSIALSTFASLIGPFGGFFASGFKRAFKIKDFANTIPGHGGIMDRFDCQYLMATFVNVYIASFIRGPNPSKLIQQFLTLRPDQQLHIFNTLKAHLLDKGVLVGSEDA</sequence>
<keyword evidence="27" id="KW-0732">Signal</keyword>
<comment type="catalytic activity">
    <reaction evidence="7">
        <text>1-hexadecanoyl-2-(5Z,8Z,11Z,14Z-eicosatetraenoyl)-sn-glycero-3-phosphate + CTP + H(+) = 1-hexadecanoyl-2-(5Z,8Z,11Z,14Z-eicosatetraenoyl)-sn-glycero-3-cytidine-5'-diphosphate + diphosphate</text>
        <dbReference type="Rhea" id="RHEA:45652"/>
        <dbReference type="ChEBI" id="CHEBI:15378"/>
        <dbReference type="ChEBI" id="CHEBI:33019"/>
        <dbReference type="ChEBI" id="CHEBI:37563"/>
        <dbReference type="ChEBI" id="CHEBI:72864"/>
        <dbReference type="ChEBI" id="CHEBI:85350"/>
    </reaction>
    <physiologicalReaction direction="left-to-right" evidence="7">
        <dbReference type="Rhea" id="RHEA:45653"/>
    </physiologicalReaction>
</comment>
<dbReference type="Pfam" id="PF01148">
    <property type="entry name" value="CTP_transf_1"/>
    <property type="match status" value="1"/>
</dbReference>
<comment type="catalytic activity">
    <reaction evidence="2">
        <text>1-octadecanoyl-2-(4Z,7Z,10Z,13Z,16Z,19Z-docosahexaenoyl)-sn-glycero-3-phosphate + CTP + H(+) = 1-octadecanoyl-2-(4Z,7Z,10Z,13Z,16Z,19Z-docosahexaenoyl)-sn-glycero-3-cytidine-5'-diphosphate + diphosphate</text>
        <dbReference type="Rhea" id="RHEA:45668"/>
        <dbReference type="ChEBI" id="CHEBI:15378"/>
        <dbReference type="ChEBI" id="CHEBI:33019"/>
        <dbReference type="ChEBI" id="CHEBI:37563"/>
        <dbReference type="ChEBI" id="CHEBI:77130"/>
        <dbReference type="ChEBI" id="CHEBI:85354"/>
    </reaction>
    <physiologicalReaction direction="left-to-right" evidence="2">
        <dbReference type="Rhea" id="RHEA:45669"/>
    </physiologicalReaction>
</comment>
<comment type="catalytic activity">
    <reaction evidence="5">
        <text>1,2-di-(5Z,8Z,11Z,14Z)-eicosatetraenoyl-sn-glycero-3-phosphate + CTP + H(+) = 1,2-di-(5Z,8Z,11Z,14Z-eicosatetraenoyl)-sn-glycero-3-cytidine-5'-diphosphate + diphosphate</text>
        <dbReference type="Rhea" id="RHEA:45656"/>
        <dbReference type="ChEBI" id="CHEBI:15378"/>
        <dbReference type="ChEBI" id="CHEBI:33019"/>
        <dbReference type="ChEBI" id="CHEBI:37563"/>
        <dbReference type="ChEBI" id="CHEBI:77126"/>
        <dbReference type="ChEBI" id="CHEBI:85351"/>
    </reaction>
    <physiologicalReaction direction="left-to-right" evidence="5">
        <dbReference type="Rhea" id="RHEA:45657"/>
    </physiologicalReaction>
</comment>
<evidence type="ECO:0000256" key="24">
    <source>
        <dbReference type="RuleBase" id="RU003938"/>
    </source>
</evidence>
<feature type="transmembrane region" description="Helical" evidence="26">
    <location>
        <begin position="223"/>
        <end position="242"/>
    </location>
</feature>
<comment type="subcellular location">
    <subcellularLocation>
        <location evidence="10">Membrane</location>
        <topology evidence="10">Multi-pass membrane protein</topology>
    </subcellularLocation>
</comment>
<comment type="catalytic activity">
    <reaction evidence="8">
        <text>1-octadecanoyl-2-(5Z,8Z,11Z,14Z-eicosatetraenoyl)-sn-glycero-3-phosphate + CTP + H(+) = 1-octadecanoyl-2-(5Z,8Z,11Z,14Z-eicosatetraenoyl)-sn-glycero-3-cytidine-5'-diphosphate + diphosphate</text>
        <dbReference type="Rhea" id="RHEA:45648"/>
        <dbReference type="ChEBI" id="CHEBI:15378"/>
        <dbReference type="ChEBI" id="CHEBI:33019"/>
        <dbReference type="ChEBI" id="CHEBI:37563"/>
        <dbReference type="ChEBI" id="CHEBI:77091"/>
        <dbReference type="ChEBI" id="CHEBI:85349"/>
    </reaction>
    <physiologicalReaction direction="left-to-right" evidence="8">
        <dbReference type="Rhea" id="RHEA:45649"/>
    </physiologicalReaction>
</comment>
<evidence type="ECO:0000256" key="19">
    <source>
        <dbReference type="ARBA" id="ARBA00022989"/>
    </source>
</evidence>
<evidence type="ECO:0000313" key="29">
    <source>
        <dbReference type="Proteomes" id="UP000000539"/>
    </source>
</evidence>
<dbReference type="GO" id="GO:0140042">
    <property type="term" value="P:lipid droplet formation"/>
    <property type="evidence" value="ECO:0007669"/>
    <property type="project" value="Ensembl"/>
</dbReference>
<dbReference type="AlphaFoldDB" id="A0A8V0Z763"/>
<evidence type="ECO:0000256" key="20">
    <source>
        <dbReference type="ARBA" id="ARBA00023098"/>
    </source>
</evidence>
<keyword evidence="16 24" id="KW-0808">Transferase</keyword>
<keyword evidence="17 24" id="KW-0812">Transmembrane</keyword>
<dbReference type="Ensembl" id="ENSGALT00010049194.1">
    <property type="protein sequence ID" value="ENSGALP00010029085.1"/>
    <property type="gene ID" value="ENSGALG00010020362.1"/>
</dbReference>
<evidence type="ECO:0000256" key="25">
    <source>
        <dbReference type="SAM" id="MobiDB-lite"/>
    </source>
</evidence>
<evidence type="ECO:0000256" key="9">
    <source>
        <dbReference type="ARBA" id="ARBA00001902"/>
    </source>
</evidence>
<evidence type="ECO:0000256" key="13">
    <source>
        <dbReference type="ARBA" id="ARBA00010185"/>
    </source>
</evidence>
<dbReference type="FunCoup" id="A0A8V0Z763">
    <property type="interactions" value="2397"/>
</dbReference>
<feature type="transmembrane region" description="Helical" evidence="26">
    <location>
        <begin position="360"/>
        <end position="382"/>
    </location>
</feature>
<feature type="signal peptide" evidence="27">
    <location>
        <begin position="1"/>
        <end position="28"/>
    </location>
</feature>
<evidence type="ECO:0000256" key="8">
    <source>
        <dbReference type="ARBA" id="ARBA00001729"/>
    </source>
</evidence>
<dbReference type="Proteomes" id="UP000000539">
    <property type="component" value="Chromosome 22"/>
</dbReference>
<dbReference type="InterPro" id="IPR000374">
    <property type="entry name" value="PC_trans"/>
</dbReference>
<name>A0A8V0Z763_CHICK</name>
<evidence type="ECO:0000256" key="1">
    <source>
        <dbReference type="ARBA" id="ARBA00000060"/>
    </source>
</evidence>
<evidence type="ECO:0000256" key="16">
    <source>
        <dbReference type="ARBA" id="ARBA00022679"/>
    </source>
</evidence>
<feature type="transmembrane region" description="Helical" evidence="26">
    <location>
        <begin position="269"/>
        <end position="287"/>
    </location>
</feature>
<protein>
    <recommendedName>
        <fullName evidence="14 24">Phosphatidate cytidylyltransferase</fullName>
        <ecNumber evidence="14 24">2.7.7.41</ecNumber>
    </recommendedName>
</protein>
<feature type="transmembrane region" description="Helical" evidence="26">
    <location>
        <begin position="294"/>
        <end position="316"/>
    </location>
</feature>
<accession>A0A8V0Z763</accession>
<comment type="catalytic activity">
    <reaction evidence="9">
        <text>a 1,2-diacyl-sn-glycero-3-phosphate + CTP + H(+) = a CDP-1,2-diacyl-sn-glycerol + diphosphate</text>
        <dbReference type="Rhea" id="RHEA:16229"/>
        <dbReference type="ChEBI" id="CHEBI:15378"/>
        <dbReference type="ChEBI" id="CHEBI:33019"/>
        <dbReference type="ChEBI" id="CHEBI:37563"/>
        <dbReference type="ChEBI" id="CHEBI:58332"/>
        <dbReference type="ChEBI" id="CHEBI:58608"/>
        <dbReference type="EC" id="2.7.7.41"/>
    </reaction>
    <physiologicalReaction direction="left-to-right" evidence="9">
        <dbReference type="Rhea" id="RHEA:16230"/>
    </physiologicalReaction>
</comment>
<keyword evidence="22" id="KW-0594">Phospholipid biosynthesis</keyword>
<organism evidence="28 29">
    <name type="scientific">Gallus gallus</name>
    <name type="common">Chicken</name>
    <dbReference type="NCBI Taxonomy" id="9031"/>
    <lineage>
        <taxon>Eukaryota</taxon>
        <taxon>Metazoa</taxon>
        <taxon>Chordata</taxon>
        <taxon>Craniata</taxon>
        <taxon>Vertebrata</taxon>
        <taxon>Euteleostomi</taxon>
        <taxon>Archelosauria</taxon>
        <taxon>Archosauria</taxon>
        <taxon>Dinosauria</taxon>
        <taxon>Saurischia</taxon>
        <taxon>Theropoda</taxon>
        <taxon>Coelurosauria</taxon>
        <taxon>Aves</taxon>
        <taxon>Neognathae</taxon>
        <taxon>Galloanserae</taxon>
        <taxon>Galliformes</taxon>
        <taxon>Phasianidae</taxon>
        <taxon>Phasianinae</taxon>
        <taxon>Gallus</taxon>
    </lineage>
</organism>
<evidence type="ECO:0000256" key="15">
    <source>
        <dbReference type="ARBA" id="ARBA00022516"/>
    </source>
</evidence>
<evidence type="ECO:0000256" key="23">
    <source>
        <dbReference type="ARBA" id="ARBA00023264"/>
    </source>
</evidence>
<evidence type="ECO:0000256" key="2">
    <source>
        <dbReference type="ARBA" id="ARBA00000281"/>
    </source>
</evidence>
<comment type="similarity">
    <text evidence="13 24">Belongs to the CDS family.</text>
</comment>
<evidence type="ECO:0000256" key="27">
    <source>
        <dbReference type="SAM" id="SignalP"/>
    </source>
</evidence>
<evidence type="ECO:0000256" key="4">
    <source>
        <dbReference type="ARBA" id="ARBA00000859"/>
    </source>
</evidence>
<keyword evidence="29" id="KW-1185">Reference proteome</keyword>
<evidence type="ECO:0000256" key="3">
    <source>
        <dbReference type="ARBA" id="ARBA00000515"/>
    </source>
</evidence>
<comment type="catalytic activity">
    <reaction evidence="6">
        <text>1,2-di-(9Z,12Z-octadecadienoyl)-sn-glycero-3-phosphate + CTP + H(+) = 1,2-di-(9Z,12Z-octadecadienoyl)-sn-glycero-3-cytidine-5'-diphosphate + diphosphate</text>
        <dbReference type="Rhea" id="RHEA:45672"/>
        <dbReference type="ChEBI" id="CHEBI:15378"/>
        <dbReference type="ChEBI" id="CHEBI:33019"/>
        <dbReference type="ChEBI" id="CHEBI:37563"/>
        <dbReference type="ChEBI" id="CHEBI:77128"/>
        <dbReference type="ChEBI" id="CHEBI:85355"/>
    </reaction>
    <physiologicalReaction direction="left-to-right" evidence="6">
        <dbReference type="Rhea" id="RHEA:45673"/>
    </physiologicalReaction>
</comment>
<reference evidence="28" key="3">
    <citation type="submission" date="2025-09" db="UniProtKB">
        <authorList>
            <consortium name="Ensembl"/>
        </authorList>
    </citation>
    <scope>IDENTIFICATION</scope>
    <source>
        <strain evidence="28">broiler</strain>
    </source>
</reference>
<keyword evidence="21 26" id="KW-0472">Membrane</keyword>
<evidence type="ECO:0000256" key="11">
    <source>
        <dbReference type="ARBA" id="ARBA00005119"/>
    </source>
</evidence>
<comment type="catalytic activity">
    <reaction evidence="3">
        <text>1-octadecanoyl-2-(9Z,12Z-octadecadienoyl)-sn-glycero-3-phosphate + CTP + H(+) = 1-octadecanoyl-2-(9Z,12Z-octadecadienoyl)-sn-glycero-3-cytidine-5'-diphosphate + diphosphate</text>
        <dbReference type="Rhea" id="RHEA:45660"/>
        <dbReference type="ChEBI" id="CHEBI:15378"/>
        <dbReference type="ChEBI" id="CHEBI:33019"/>
        <dbReference type="ChEBI" id="CHEBI:37563"/>
        <dbReference type="ChEBI" id="CHEBI:77098"/>
        <dbReference type="ChEBI" id="CHEBI:85352"/>
    </reaction>
    <physiologicalReaction direction="left-to-right" evidence="3">
        <dbReference type="Rhea" id="RHEA:45661"/>
    </physiologicalReaction>
</comment>
<evidence type="ECO:0000256" key="26">
    <source>
        <dbReference type="SAM" id="Phobius"/>
    </source>
</evidence>
<comment type="pathway">
    <text evidence="11 24">Phospholipid metabolism; CDP-diacylglycerol biosynthesis; CDP-diacylglycerol from sn-glycerol 3-phosphate: step 3/3.</text>
</comment>
<feature type="transmembrane region" description="Helical" evidence="26">
    <location>
        <begin position="170"/>
        <end position="202"/>
    </location>
</feature>
<dbReference type="GeneTree" id="ENSGT00940000158877"/>
<comment type="catalytic activity">
    <reaction evidence="4">
        <text>1-octadecanoyl-2-(9Z-octadecenoyl)-sn-glycero-3-phosphate + CTP + H(+) = 1-octadecanoyl-2-(9Z-octadecenoyl)-sn-glycero-3-cytidine-5'-diphosphate + diphosphate</text>
        <dbReference type="Rhea" id="RHEA:45664"/>
        <dbReference type="ChEBI" id="CHEBI:15378"/>
        <dbReference type="ChEBI" id="CHEBI:33019"/>
        <dbReference type="ChEBI" id="CHEBI:37563"/>
        <dbReference type="ChEBI" id="CHEBI:74560"/>
        <dbReference type="ChEBI" id="CHEBI:85353"/>
    </reaction>
    <physiologicalReaction direction="left-to-right" evidence="4">
        <dbReference type="Rhea" id="RHEA:45665"/>
    </physiologicalReaction>
</comment>
<reference evidence="28" key="2">
    <citation type="submission" date="2025-08" db="UniProtKB">
        <authorList>
            <consortium name="Ensembl"/>
        </authorList>
    </citation>
    <scope>IDENTIFICATION</scope>
    <source>
        <strain evidence="28">broiler</strain>
    </source>
</reference>
<comment type="catalytic activity">
    <reaction evidence="1">
        <text>1,2-di-(9Z-octadecenoyl)-sn-glycero-3-phosphate + CTP + H(+) = 1,2-di-(9Z-octadecenoyl)-sn-glycero-3-cytidine-5'-diphosphate + diphosphate</text>
        <dbReference type="Rhea" id="RHEA:45676"/>
        <dbReference type="ChEBI" id="CHEBI:15378"/>
        <dbReference type="ChEBI" id="CHEBI:33019"/>
        <dbReference type="ChEBI" id="CHEBI:37563"/>
        <dbReference type="ChEBI" id="CHEBI:74546"/>
        <dbReference type="ChEBI" id="CHEBI:85356"/>
    </reaction>
    <physiologicalReaction direction="left-to-right" evidence="1">
        <dbReference type="Rhea" id="RHEA:45677"/>
    </physiologicalReaction>
</comment>
<evidence type="ECO:0000256" key="22">
    <source>
        <dbReference type="ARBA" id="ARBA00023209"/>
    </source>
</evidence>
<keyword evidence="19 26" id="KW-1133">Transmembrane helix</keyword>
<dbReference type="GO" id="GO:0016024">
    <property type="term" value="P:CDP-diacylglycerol biosynthetic process"/>
    <property type="evidence" value="ECO:0007669"/>
    <property type="project" value="Ensembl"/>
</dbReference>
<evidence type="ECO:0000256" key="17">
    <source>
        <dbReference type="ARBA" id="ARBA00022692"/>
    </source>
</evidence>
<keyword evidence="30" id="KW-1267">Proteomics identification</keyword>
<feature type="compositionally biased region" description="Basic and acidic residues" evidence="25">
    <location>
        <begin position="123"/>
        <end position="138"/>
    </location>
</feature>
<feature type="region of interest" description="Disordered" evidence="25">
    <location>
        <begin position="123"/>
        <end position="153"/>
    </location>
</feature>
<keyword evidence="18 24" id="KW-0548">Nucleotidyltransferase</keyword>
<feature type="transmembrane region" description="Helical" evidence="26">
    <location>
        <begin position="436"/>
        <end position="458"/>
    </location>
</feature>
<evidence type="ECO:0000256" key="12">
    <source>
        <dbReference type="ARBA" id="ARBA00005189"/>
    </source>
</evidence>